<evidence type="ECO:0000313" key="1">
    <source>
        <dbReference type="EMBL" id="MBB6502810.1"/>
    </source>
</evidence>
<protein>
    <submittedName>
        <fullName evidence="1">Uncharacterized protein</fullName>
    </submittedName>
</protein>
<sequence length="1133" mass="133836">MSLETTLTKTNNKRTPEDDAQYFGVYLNMAQHNVFQILNEINSRFKKLGFSDLADDEYIDQDFRINNANKSTQKHSIIEVFNPTHKFHQLYAVKVFRAMNRYLPFLKVFEQQVIDEEESENDLIPIDFMELYEFLITILHELVLFRNSYSHYIALDEAGNRCDYKKEVSHIACYQLFKFFKLAPKYTWQRFRSTDEKLSDGHELGDFKHLDDYILFSGQELTAQGLFFFTCLFLEKKYAYIFLKRFNGFKNESTQPFKATLRAFTAYTIRLPHEKLIVEDPKQALLLDMLNELNKIPKELYRHLSIGDQEEFDTINEQSLLNILNNTDESSYDDIDCLLEKIVPLRRSDDRFAYFALRYLEETEAFSKIKFQIRLGSLEHEPYDKKIIGQVQARTIQFPINAFGKLSLLLEEDKILEQITNTLSEKEKEGLSFERFNPHYHIENNKIGILLPINEDFHASKVTSNQKGKLKINHVKPTAFISIHELPKIVLITMLCENKGKNSGQDIEHHIFSFMREYRSKFLSLSSLESIAAQLKYEPLQLTRRNDNLKKVKNRTPVFEFEKRKEYQSFIKQRREILQGHIGDKIKVTELPGRIKDYLLNIEDVSMVKRNSHHIKSSITEVKEKIKEIEKNKLPKIGEIATYIARDIISLVIEEELKQKITSIYYNYLQKYIAYFANEKNNLISLCRELNLFDQAKGHVFLTEGLIKQSNSVLEFYDNYLGKKLRWLERNFIKTTREGAKKKVNYIIPELIPVPYKMQKKLNQTFEINNWIVNKRDAVIDLPTTIFDEKINTLLRMRLKEGEYTNEDKFARLLGQYLKGDEQPFYSYKRIYKLLGKNGKDSLIDVRKFKHSAIKKKFGSLVEQNEKYIRFIQTKDRIVRLMCENLIVIDKDLGFEGQFSLANIYPGSTYNPLDLPVSFTQSLRINKNKSVILTAEDTESWKEEVKLSRVENGDGVKGFVWTLKDSGFFRKILYDKRLTNLVEYFDVSQISVNVLLFELREYDRYRELVFDKIFELEKAIVLKDQKGLWELNKKKLNNFNEIQFKVYIEWLECNGFADENLNELSVLRNKFSHNQYPEHVVFNLPIIGETQQKLFDENSNKKDWLNLNYTSVAKQLYNFVELNINDLVKRINC</sequence>
<dbReference type="Proteomes" id="UP000521017">
    <property type="component" value="Unassembled WGS sequence"/>
</dbReference>
<dbReference type="NCBIfam" id="NF038190">
    <property type="entry name" value="VI_Cas13b"/>
    <property type="match status" value="1"/>
</dbReference>
<dbReference type="RefSeq" id="WP_184629057.1">
    <property type="nucleotide sequence ID" value="NZ_JACHCC010000016.1"/>
</dbReference>
<name>A0A7X0J820_9SPHI</name>
<evidence type="ECO:0000313" key="2">
    <source>
        <dbReference type="Proteomes" id="UP000521017"/>
    </source>
</evidence>
<accession>A0A7X0J820</accession>
<proteinExistence type="predicted"/>
<dbReference type="EMBL" id="JACHCC010000016">
    <property type="protein sequence ID" value="MBB6502810.1"/>
    <property type="molecule type" value="Genomic_DNA"/>
</dbReference>
<reference evidence="1 2" key="1">
    <citation type="submission" date="2020-08" db="EMBL/GenBank/DDBJ databases">
        <title>Genomic Encyclopedia of Type Strains, Phase IV (KMG-V): Genome sequencing to study the core and pangenomes of soil and plant-associated prokaryotes.</title>
        <authorList>
            <person name="Whitman W."/>
        </authorList>
    </citation>
    <scope>NUCLEOTIDE SEQUENCE [LARGE SCALE GENOMIC DNA]</scope>
    <source>
        <strain evidence="1 2">M2T3</strain>
    </source>
</reference>
<organism evidence="1 2">
    <name type="scientific">Pedobacter cryoconitis</name>
    <dbReference type="NCBI Taxonomy" id="188932"/>
    <lineage>
        <taxon>Bacteria</taxon>
        <taxon>Pseudomonadati</taxon>
        <taxon>Bacteroidota</taxon>
        <taxon>Sphingobacteriia</taxon>
        <taxon>Sphingobacteriales</taxon>
        <taxon>Sphingobacteriaceae</taxon>
        <taxon>Pedobacter</taxon>
    </lineage>
</organism>
<dbReference type="AlphaFoldDB" id="A0A7X0J820"/>
<comment type="caution">
    <text evidence="1">The sequence shown here is derived from an EMBL/GenBank/DDBJ whole genome shotgun (WGS) entry which is preliminary data.</text>
</comment>
<gene>
    <name evidence="1" type="ORF">HDF25_004993</name>
</gene>